<reference evidence="1 2" key="1">
    <citation type="submission" date="2021-01" db="EMBL/GenBank/DDBJ databases">
        <title>Draft genomes of Rhodovulum sulfidophilum.</title>
        <authorList>
            <person name="Guzman M.S."/>
        </authorList>
    </citation>
    <scope>NUCLEOTIDE SEQUENCE [LARGE SCALE GENOMIC DNA]</scope>
    <source>
        <strain evidence="1 2">AB35</strain>
    </source>
</reference>
<dbReference type="RefSeq" id="WP_202250874.1">
    <property type="nucleotide sequence ID" value="NZ_JAESJJ010000123.1"/>
</dbReference>
<name>A0ABS1RZF6_RHOSU</name>
<sequence>VTAPLAVTVTPVTDPPRLEVAPATGAEDSAIALELAADLIRPAPGETLTLTVSGLPEGAALSAGTETADGSWSLGPDQLDGLTLTPPAEFHGELSLEVAATATLGADSRSVTAPLAVTVTPVTDPPRLEVAPATGAEDSAIALELAADLIRPAPGETLTLTVSGLPEGAALSAGTPNADGSWSLGPDQLDGLTLTPPAEFHGALSLEVAATATLGADSRSVTAPLAVTVTPVTDPPRLEVAPA</sequence>
<comment type="caution">
    <text evidence="1">The sequence shown here is derived from an EMBL/GenBank/DDBJ whole genome shotgun (WGS) entry which is preliminary data.</text>
</comment>
<evidence type="ECO:0000313" key="2">
    <source>
        <dbReference type="Proteomes" id="UP000604473"/>
    </source>
</evidence>
<evidence type="ECO:0000313" key="1">
    <source>
        <dbReference type="EMBL" id="MBL3611426.1"/>
    </source>
</evidence>
<feature type="non-terminal residue" evidence="1">
    <location>
        <position position="1"/>
    </location>
</feature>
<proteinExistence type="predicted"/>
<accession>A0ABS1RZF6</accession>
<gene>
    <name evidence="1" type="ORF">JMM60_22245</name>
</gene>
<dbReference type="Proteomes" id="UP000604473">
    <property type="component" value="Unassembled WGS sequence"/>
</dbReference>
<organism evidence="1 2">
    <name type="scientific">Rhodovulum sulfidophilum</name>
    <name type="common">Rhodobacter sulfidophilus</name>
    <dbReference type="NCBI Taxonomy" id="35806"/>
    <lineage>
        <taxon>Bacteria</taxon>
        <taxon>Pseudomonadati</taxon>
        <taxon>Pseudomonadota</taxon>
        <taxon>Alphaproteobacteria</taxon>
        <taxon>Rhodobacterales</taxon>
        <taxon>Paracoccaceae</taxon>
        <taxon>Rhodovulum</taxon>
    </lineage>
</organism>
<dbReference type="InterPro" id="IPR013783">
    <property type="entry name" value="Ig-like_fold"/>
</dbReference>
<protein>
    <recommendedName>
        <fullName evidence="3">Hemagglutinin</fullName>
    </recommendedName>
</protein>
<keyword evidence="2" id="KW-1185">Reference proteome</keyword>
<feature type="non-terminal residue" evidence="1">
    <location>
        <position position="243"/>
    </location>
</feature>
<evidence type="ECO:0008006" key="3">
    <source>
        <dbReference type="Google" id="ProtNLM"/>
    </source>
</evidence>
<dbReference type="Gene3D" id="2.60.40.10">
    <property type="entry name" value="Immunoglobulins"/>
    <property type="match status" value="2"/>
</dbReference>
<dbReference type="EMBL" id="JAESJJ010000123">
    <property type="protein sequence ID" value="MBL3611426.1"/>
    <property type="molecule type" value="Genomic_DNA"/>
</dbReference>